<evidence type="ECO:0000259" key="1">
    <source>
        <dbReference type="Pfam" id="PF03358"/>
    </source>
</evidence>
<protein>
    <submittedName>
        <fullName evidence="2">NAD(P)H-dependent oxidoreductase</fullName>
    </submittedName>
</protein>
<dbReference type="Gene3D" id="3.40.50.360">
    <property type="match status" value="1"/>
</dbReference>
<sequence>MERYTILGISGSLRQGAAHTAILEQLSALLEEPFKLLLCEGLEEIPAFNPEKDIDPAPASVAHFRDQLKSADALLICTPEYAYGIPGALKNAMDWVVSSGELVNKPVAVITASGLGEHAHQSIQLVLTAMNAKITEDTTLLISWIKGKLNEQNQISDPATLADAQKALQSLINTNLQ</sequence>
<reference evidence="2" key="1">
    <citation type="submission" date="2022-04" db="EMBL/GenBank/DDBJ databases">
        <title>Mucilaginibacter sp. RS28 isolated from freshwater.</title>
        <authorList>
            <person name="Ko S.-R."/>
        </authorList>
    </citation>
    <scope>NUCLEOTIDE SEQUENCE</scope>
    <source>
        <strain evidence="2">RS28</strain>
    </source>
</reference>
<comment type="caution">
    <text evidence="2">The sequence shown here is derived from an EMBL/GenBank/DDBJ whole genome shotgun (WGS) entry which is preliminary data.</text>
</comment>
<evidence type="ECO:0000313" key="2">
    <source>
        <dbReference type="EMBL" id="MCJ8211262.1"/>
    </source>
</evidence>
<organism evidence="2 3">
    <name type="scientific">Mucilaginibacter straminoryzae</name>
    <dbReference type="NCBI Taxonomy" id="2932774"/>
    <lineage>
        <taxon>Bacteria</taxon>
        <taxon>Pseudomonadati</taxon>
        <taxon>Bacteroidota</taxon>
        <taxon>Sphingobacteriia</taxon>
        <taxon>Sphingobacteriales</taxon>
        <taxon>Sphingobacteriaceae</taxon>
        <taxon>Mucilaginibacter</taxon>
    </lineage>
</organism>
<dbReference type="AlphaFoldDB" id="A0A9X2BCR6"/>
<dbReference type="GO" id="GO:0016491">
    <property type="term" value="F:oxidoreductase activity"/>
    <property type="evidence" value="ECO:0007669"/>
    <property type="project" value="InterPro"/>
</dbReference>
<dbReference type="EMBL" id="JALJEJ010000008">
    <property type="protein sequence ID" value="MCJ8211262.1"/>
    <property type="molecule type" value="Genomic_DNA"/>
</dbReference>
<dbReference type="Pfam" id="PF03358">
    <property type="entry name" value="FMN_red"/>
    <property type="match status" value="1"/>
</dbReference>
<evidence type="ECO:0000313" key="3">
    <source>
        <dbReference type="Proteomes" id="UP001139450"/>
    </source>
</evidence>
<dbReference type="InterPro" id="IPR029039">
    <property type="entry name" value="Flavoprotein-like_sf"/>
</dbReference>
<dbReference type="PANTHER" id="PTHR30543">
    <property type="entry name" value="CHROMATE REDUCTASE"/>
    <property type="match status" value="1"/>
</dbReference>
<dbReference type="InterPro" id="IPR050712">
    <property type="entry name" value="NAD(P)H-dep_reductase"/>
</dbReference>
<dbReference type="SUPFAM" id="SSF52218">
    <property type="entry name" value="Flavoproteins"/>
    <property type="match status" value="1"/>
</dbReference>
<gene>
    <name evidence="2" type="ORF">MUY27_16205</name>
</gene>
<feature type="domain" description="NADPH-dependent FMN reductase-like" evidence="1">
    <location>
        <begin position="5"/>
        <end position="137"/>
    </location>
</feature>
<dbReference type="RefSeq" id="WP_245131728.1">
    <property type="nucleotide sequence ID" value="NZ_JALJEJ010000008.1"/>
</dbReference>
<dbReference type="GO" id="GO:0010181">
    <property type="term" value="F:FMN binding"/>
    <property type="evidence" value="ECO:0007669"/>
    <property type="project" value="TreeGrafter"/>
</dbReference>
<dbReference type="InterPro" id="IPR005025">
    <property type="entry name" value="FMN_Rdtase-like_dom"/>
</dbReference>
<dbReference type="GO" id="GO:0005829">
    <property type="term" value="C:cytosol"/>
    <property type="evidence" value="ECO:0007669"/>
    <property type="project" value="TreeGrafter"/>
</dbReference>
<name>A0A9X2BCR6_9SPHI</name>
<dbReference type="Proteomes" id="UP001139450">
    <property type="component" value="Unassembled WGS sequence"/>
</dbReference>
<accession>A0A9X2BCR6</accession>
<dbReference type="PANTHER" id="PTHR30543:SF21">
    <property type="entry name" value="NAD(P)H-DEPENDENT FMN REDUCTASE LOT6"/>
    <property type="match status" value="1"/>
</dbReference>
<proteinExistence type="predicted"/>
<keyword evidence="3" id="KW-1185">Reference proteome</keyword>